<dbReference type="EMBL" id="CAJVPG010000333">
    <property type="protein sequence ID" value="CAG8393305.1"/>
    <property type="molecule type" value="Genomic_DNA"/>
</dbReference>
<sequence>MVTTRKPPNLTDLPLELLIMISCYLSPVDIACHALGNHHLRCCFVVDAFEVFSKGRSPTPAPTDHARTELLSRLSRDIPQYYLCFICLRLHLWKNVGPPNSDTPIHDAHLSDLLAFANLRLTFEIQLFSYPSLSCYIFQFVHLQLAMRRFYHGPEFGIPVESLLYAEVGAAQIGPKDSVLPQSPASKAPNKDSRKDTMMTMFSAEARICSTPPGLCMRMQDIGVVTRQNASWMWSDRALMNICKHISTFDTSLCEILSSQIKRYCSTTSISVPVEQGRCDKCNTSWQLEIRDLDESRASIALTRWMDLGPGLSIEDVDWKYCHLCSLSSPPERTLVDSRLRFERDSIQAGLPGALSEEGMYRRNVAFLRDKAYRKMMTYVGDGIFTLHGEPKAKTGSSQCIIL</sequence>
<dbReference type="OrthoDB" id="6339427at2759"/>
<organism evidence="1 2">
    <name type="scientific">Penicillium salamii</name>
    <dbReference type="NCBI Taxonomy" id="1612424"/>
    <lineage>
        <taxon>Eukaryota</taxon>
        <taxon>Fungi</taxon>
        <taxon>Dikarya</taxon>
        <taxon>Ascomycota</taxon>
        <taxon>Pezizomycotina</taxon>
        <taxon>Eurotiomycetes</taxon>
        <taxon>Eurotiomycetidae</taxon>
        <taxon>Eurotiales</taxon>
        <taxon>Aspergillaceae</taxon>
        <taxon>Penicillium</taxon>
    </lineage>
</organism>
<proteinExistence type="predicted"/>
<reference evidence="1" key="1">
    <citation type="submission" date="2021-07" db="EMBL/GenBank/DDBJ databases">
        <authorList>
            <person name="Branca A.L. A."/>
        </authorList>
    </citation>
    <scope>NUCLEOTIDE SEQUENCE</scope>
</reference>
<dbReference type="AlphaFoldDB" id="A0A9W4JDJ5"/>
<evidence type="ECO:0000313" key="2">
    <source>
        <dbReference type="Proteomes" id="UP001152649"/>
    </source>
</evidence>
<name>A0A9W4JDJ5_9EURO</name>
<accession>A0A9W4JDJ5</accession>
<comment type="caution">
    <text evidence="1">The sequence shown here is derived from an EMBL/GenBank/DDBJ whole genome shotgun (WGS) entry which is preliminary data.</text>
</comment>
<evidence type="ECO:0008006" key="3">
    <source>
        <dbReference type="Google" id="ProtNLM"/>
    </source>
</evidence>
<protein>
    <recommendedName>
        <fullName evidence="3">F-box domain-containing protein</fullName>
    </recommendedName>
</protein>
<keyword evidence="2" id="KW-1185">Reference proteome</keyword>
<dbReference type="Proteomes" id="UP001152649">
    <property type="component" value="Unassembled WGS sequence"/>
</dbReference>
<evidence type="ECO:0000313" key="1">
    <source>
        <dbReference type="EMBL" id="CAG8393305.1"/>
    </source>
</evidence>
<gene>
    <name evidence="1" type="ORF">PSALAMII_LOCUS7000</name>
</gene>